<dbReference type="PROSITE" id="PS50118">
    <property type="entry name" value="HMG_BOX_2"/>
    <property type="match status" value="1"/>
</dbReference>
<keyword evidence="1 2" id="KW-0238">DNA-binding</keyword>
<feature type="compositionally biased region" description="Basic residues" evidence="3">
    <location>
        <begin position="43"/>
        <end position="62"/>
    </location>
</feature>
<dbReference type="Pfam" id="PF00505">
    <property type="entry name" value="HMG_box"/>
    <property type="match status" value="1"/>
</dbReference>
<dbReference type="PANTHER" id="PTHR48112:SF15">
    <property type="entry name" value="HMG BOX DOMAIN-CONTAINING PROTEIN"/>
    <property type="match status" value="1"/>
</dbReference>
<organism evidence="5">
    <name type="scientific">Amphora coffeiformis</name>
    <dbReference type="NCBI Taxonomy" id="265554"/>
    <lineage>
        <taxon>Eukaryota</taxon>
        <taxon>Sar</taxon>
        <taxon>Stramenopiles</taxon>
        <taxon>Ochrophyta</taxon>
        <taxon>Bacillariophyta</taxon>
        <taxon>Bacillariophyceae</taxon>
        <taxon>Bacillariophycidae</taxon>
        <taxon>Thalassiophysales</taxon>
        <taxon>Catenulaceae</taxon>
        <taxon>Amphora</taxon>
    </lineage>
</organism>
<feature type="region of interest" description="Disordered" evidence="3">
    <location>
        <begin position="251"/>
        <end position="270"/>
    </location>
</feature>
<keyword evidence="2" id="KW-0539">Nucleus</keyword>
<evidence type="ECO:0000313" key="5">
    <source>
        <dbReference type="EMBL" id="CAE0419321.1"/>
    </source>
</evidence>
<feature type="DNA-binding region" description="HMG box" evidence="2">
    <location>
        <begin position="70"/>
        <end position="150"/>
    </location>
</feature>
<accession>A0A7S3LD61</accession>
<dbReference type="InterPro" id="IPR050342">
    <property type="entry name" value="HMGB"/>
</dbReference>
<dbReference type="InterPro" id="IPR009071">
    <property type="entry name" value="HMG_box_dom"/>
</dbReference>
<sequence length="281" mass="32250">MEKRYYNMSFQSAPIEAFVDPFDVPQPSVRLPVAVKAPGPSTKPRKVAQSKAGKKKKWYKKTPVRDTDKPKRPLSGYNLFFRDARKTLLEALPERHGDKPRRTHGKINFQELGKRISRMWNTLDPETKNHYQAMGQVNRGVYYQALKEYKAKQLPTSANLPEKKPKVACTRTGILPTRMVAELDPIMPLEFSPSACTMCDLPSRGGPDERWSSYTETKSYTETQMLYHAPMGMIPHTTAVTTRWDPMPLEWKQSPDNTNEKASFTSQVDPDAMHPFLQEFR</sequence>
<evidence type="ECO:0000256" key="2">
    <source>
        <dbReference type="PROSITE-ProRule" id="PRU00267"/>
    </source>
</evidence>
<reference evidence="5" key="1">
    <citation type="submission" date="2021-01" db="EMBL/GenBank/DDBJ databases">
        <authorList>
            <person name="Corre E."/>
            <person name="Pelletier E."/>
            <person name="Niang G."/>
            <person name="Scheremetjew M."/>
            <person name="Finn R."/>
            <person name="Kale V."/>
            <person name="Holt S."/>
            <person name="Cochrane G."/>
            <person name="Meng A."/>
            <person name="Brown T."/>
            <person name="Cohen L."/>
        </authorList>
    </citation>
    <scope>NUCLEOTIDE SEQUENCE</scope>
    <source>
        <strain evidence="5">CCMP127</strain>
    </source>
</reference>
<dbReference type="SUPFAM" id="SSF47095">
    <property type="entry name" value="HMG-box"/>
    <property type="match status" value="1"/>
</dbReference>
<feature type="domain" description="HMG box" evidence="4">
    <location>
        <begin position="70"/>
        <end position="150"/>
    </location>
</feature>
<protein>
    <recommendedName>
        <fullName evidence="4">HMG box domain-containing protein</fullName>
    </recommendedName>
</protein>
<dbReference type="InterPro" id="IPR036910">
    <property type="entry name" value="HMG_box_dom_sf"/>
</dbReference>
<evidence type="ECO:0000256" key="1">
    <source>
        <dbReference type="ARBA" id="ARBA00023125"/>
    </source>
</evidence>
<name>A0A7S3LD61_9STRA</name>
<dbReference type="EMBL" id="HBIM01021717">
    <property type="protein sequence ID" value="CAE0419321.1"/>
    <property type="molecule type" value="Transcribed_RNA"/>
</dbReference>
<dbReference type="SMART" id="SM00398">
    <property type="entry name" value="HMG"/>
    <property type="match status" value="1"/>
</dbReference>
<evidence type="ECO:0000256" key="3">
    <source>
        <dbReference type="SAM" id="MobiDB-lite"/>
    </source>
</evidence>
<evidence type="ECO:0000259" key="4">
    <source>
        <dbReference type="PROSITE" id="PS50118"/>
    </source>
</evidence>
<dbReference type="AlphaFoldDB" id="A0A7S3LD61"/>
<feature type="region of interest" description="Disordered" evidence="3">
    <location>
        <begin position="35"/>
        <end position="75"/>
    </location>
</feature>
<gene>
    <name evidence="5" type="ORF">ACOF00016_LOCUS16164</name>
</gene>
<dbReference type="CDD" id="cd00084">
    <property type="entry name" value="HMG-box_SF"/>
    <property type="match status" value="1"/>
</dbReference>
<dbReference type="GO" id="GO:0003677">
    <property type="term" value="F:DNA binding"/>
    <property type="evidence" value="ECO:0007669"/>
    <property type="project" value="UniProtKB-UniRule"/>
</dbReference>
<proteinExistence type="predicted"/>
<dbReference type="PANTHER" id="PTHR48112">
    <property type="entry name" value="HIGH MOBILITY GROUP PROTEIN DSP1"/>
    <property type="match status" value="1"/>
</dbReference>
<feature type="compositionally biased region" description="Polar residues" evidence="3">
    <location>
        <begin position="254"/>
        <end position="268"/>
    </location>
</feature>
<dbReference type="Gene3D" id="1.10.30.10">
    <property type="entry name" value="High mobility group box domain"/>
    <property type="match status" value="1"/>
</dbReference>
<dbReference type="GO" id="GO:0005634">
    <property type="term" value="C:nucleus"/>
    <property type="evidence" value="ECO:0007669"/>
    <property type="project" value="UniProtKB-UniRule"/>
</dbReference>